<organism evidence="1 2">
    <name type="scientific">Sorangium cellulosum (strain So ce56)</name>
    <name type="common">Polyangium cellulosum (strain So ce56)</name>
    <dbReference type="NCBI Taxonomy" id="448385"/>
    <lineage>
        <taxon>Bacteria</taxon>
        <taxon>Pseudomonadati</taxon>
        <taxon>Myxococcota</taxon>
        <taxon>Polyangia</taxon>
        <taxon>Polyangiales</taxon>
        <taxon>Polyangiaceae</taxon>
        <taxon>Sorangium</taxon>
    </lineage>
</organism>
<evidence type="ECO:0000313" key="1">
    <source>
        <dbReference type="EMBL" id="CAN93822.1"/>
    </source>
</evidence>
<accession>A9GVP8</accession>
<name>A9GVP8_SORC5</name>
<dbReference type="AlphaFoldDB" id="A9GVP8"/>
<dbReference type="Proteomes" id="UP000002139">
    <property type="component" value="Chromosome"/>
</dbReference>
<proteinExistence type="predicted"/>
<keyword evidence="2" id="KW-1185">Reference proteome</keyword>
<dbReference type="HOGENOM" id="CLU_1668254_0_0_7"/>
<reference evidence="1 2" key="1">
    <citation type="journal article" date="2007" name="Nat. Biotechnol.">
        <title>Complete genome sequence of the myxobacterium Sorangium cellulosum.</title>
        <authorList>
            <person name="Schneiker S."/>
            <person name="Perlova O."/>
            <person name="Kaiser O."/>
            <person name="Gerth K."/>
            <person name="Alici A."/>
            <person name="Altmeyer M.O."/>
            <person name="Bartels D."/>
            <person name="Bekel T."/>
            <person name="Beyer S."/>
            <person name="Bode E."/>
            <person name="Bode H.B."/>
            <person name="Bolten C.J."/>
            <person name="Choudhuri J.V."/>
            <person name="Doss S."/>
            <person name="Elnakady Y.A."/>
            <person name="Frank B."/>
            <person name="Gaigalat L."/>
            <person name="Goesmann A."/>
            <person name="Groeger C."/>
            <person name="Gross F."/>
            <person name="Jelsbak L."/>
            <person name="Jelsbak L."/>
            <person name="Kalinowski J."/>
            <person name="Kegler C."/>
            <person name="Knauber T."/>
            <person name="Konietzny S."/>
            <person name="Kopp M."/>
            <person name="Krause L."/>
            <person name="Krug D."/>
            <person name="Linke B."/>
            <person name="Mahmud T."/>
            <person name="Martinez-Arias R."/>
            <person name="McHardy A.C."/>
            <person name="Merai M."/>
            <person name="Meyer F."/>
            <person name="Mormann S."/>
            <person name="Munoz-Dorado J."/>
            <person name="Perez J."/>
            <person name="Pradella S."/>
            <person name="Rachid S."/>
            <person name="Raddatz G."/>
            <person name="Rosenau F."/>
            <person name="Rueckert C."/>
            <person name="Sasse F."/>
            <person name="Scharfe M."/>
            <person name="Schuster S.C."/>
            <person name="Suen G."/>
            <person name="Treuner-Lange A."/>
            <person name="Velicer G.J."/>
            <person name="Vorholter F.-J."/>
            <person name="Weissman K.J."/>
            <person name="Welch R.D."/>
            <person name="Wenzel S.C."/>
            <person name="Whitworth D.E."/>
            <person name="Wilhelm S."/>
            <person name="Wittmann C."/>
            <person name="Bloecker H."/>
            <person name="Puehler A."/>
            <person name="Mueller R."/>
        </authorList>
    </citation>
    <scope>NUCLEOTIDE SEQUENCE [LARGE SCALE GENOMIC DNA]</scope>
    <source>
        <strain evidence="2">So ce56</strain>
    </source>
</reference>
<gene>
    <name evidence="1" type="ordered locus">sce3662</name>
</gene>
<dbReference type="KEGG" id="scl:sce3662"/>
<evidence type="ECO:0000313" key="2">
    <source>
        <dbReference type="Proteomes" id="UP000002139"/>
    </source>
</evidence>
<protein>
    <submittedName>
        <fullName evidence="1">Uncharacterized protein</fullName>
    </submittedName>
</protein>
<dbReference type="EMBL" id="AM746676">
    <property type="protein sequence ID" value="CAN93822.1"/>
    <property type="molecule type" value="Genomic_DNA"/>
</dbReference>
<sequence length="158" mass="18196">MWSATTRARVWIVHGDRWDPHNAVHRDALRQAVATGRPVELPVGSQLVYRVLNQLQPENRWIPELKPELPVVFPLLLYLDPRVTEHEMKRSLDDIEAGRWEADAPRTWVMITCDDGASWKSRPSSRPRACRAQLARFARFAGFPRLAPLSRVVRLCPT</sequence>